<comment type="caution">
    <text evidence="2">The sequence shown here is derived from an EMBL/GenBank/DDBJ whole genome shotgun (WGS) entry which is preliminary data.</text>
</comment>
<organism evidence="2 3">
    <name type="scientific">Kangiella marina</name>
    <dbReference type="NCBI Taxonomy" id="1079178"/>
    <lineage>
        <taxon>Bacteria</taxon>
        <taxon>Pseudomonadati</taxon>
        <taxon>Pseudomonadota</taxon>
        <taxon>Gammaproteobacteria</taxon>
        <taxon>Kangiellales</taxon>
        <taxon>Kangiellaceae</taxon>
        <taxon>Kangiella</taxon>
    </lineage>
</organism>
<reference evidence="3" key="1">
    <citation type="journal article" date="2019" name="Int. J. Syst. Evol. Microbiol.">
        <title>The Global Catalogue of Microorganisms (GCM) 10K type strain sequencing project: providing services to taxonomists for standard genome sequencing and annotation.</title>
        <authorList>
            <consortium name="The Broad Institute Genomics Platform"/>
            <consortium name="The Broad Institute Genome Sequencing Center for Infectious Disease"/>
            <person name="Wu L."/>
            <person name="Ma J."/>
        </authorList>
    </citation>
    <scope>NUCLEOTIDE SEQUENCE [LARGE SCALE GENOMIC DNA]</scope>
    <source>
        <strain evidence="3">JCM 17728</strain>
    </source>
</reference>
<proteinExistence type="predicted"/>
<keyword evidence="3" id="KW-1185">Reference proteome</keyword>
<sequence length="126" mass="13869">MLNPILQKTECEIGRVFILIKRVKTQVHLQQKVKLMKKLTIVLGMIFGLSAGAAYAGDADVLKKIDQRACQAKAAQKHGDNGEKSQKPCECKIENTDYEALSEAKKKGDLAKIQKIDQAAKEACAK</sequence>
<evidence type="ECO:0000313" key="3">
    <source>
        <dbReference type="Proteomes" id="UP001501011"/>
    </source>
</evidence>
<gene>
    <name evidence="2" type="ORF">GCM10023151_10110</name>
</gene>
<keyword evidence="1" id="KW-0812">Transmembrane</keyword>
<evidence type="ECO:0000256" key="1">
    <source>
        <dbReference type="SAM" id="Phobius"/>
    </source>
</evidence>
<accession>A0ABP8IIM7</accession>
<protein>
    <submittedName>
        <fullName evidence="2">Uncharacterized protein</fullName>
    </submittedName>
</protein>
<name>A0ABP8IIM7_9GAMM</name>
<feature type="transmembrane region" description="Helical" evidence="1">
    <location>
        <begin position="39"/>
        <end position="57"/>
    </location>
</feature>
<dbReference type="Proteomes" id="UP001501011">
    <property type="component" value="Unassembled WGS sequence"/>
</dbReference>
<keyword evidence="1" id="KW-1133">Transmembrane helix</keyword>
<keyword evidence="1" id="KW-0472">Membrane</keyword>
<dbReference type="EMBL" id="BAABFV010000001">
    <property type="protein sequence ID" value="GAA4359321.1"/>
    <property type="molecule type" value="Genomic_DNA"/>
</dbReference>
<evidence type="ECO:0000313" key="2">
    <source>
        <dbReference type="EMBL" id="GAA4359321.1"/>
    </source>
</evidence>